<comment type="caution">
    <text evidence="11">The sequence shown here is derived from an EMBL/GenBank/DDBJ whole genome shotgun (WGS) entry which is preliminary data.</text>
</comment>
<comment type="subunit">
    <text evidence="2">Directly interacts with tubulin-gamma; this interaction determines centrosomal localization.</text>
</comment>
<evidence type="ECO:0000256" key="6">
    <source>
        <dbReference type="ARBA" id="ARBA00023054"/>
    </source>
</evidence>
<evidence type="ECO:0000256" key="1">
    <source>
        <dbReference type="ARBA" id="ARBA00004300"/>
    </source>
</evidence>
<dbReference type="AlphaFoldDB" id="A0A9X0D1E1"/>
<keyword evidence="4" id="KW-0963">Cytoplasm</keyword>
<keyword evidence="7" id="KW-0206">Cytoskeleton</keyword>
<comment type="subcellular location">
    <subcellularLocation>
        <location evidence="1">Cytoplasm</location>
        <location evidence="1">Cytoskeleton</location>
        <location evidence="1">Microtubule organizing center</location>
        <location evidence="1">Centrosome</location>
    </subcellularLocation>
</comment>
<dbReference type="GO" id="GO:0060271">
    <property type="term" value="P:cilium assembly"/>
    <property type="evidence" value="ECO:0007669"/>
    <property type="project" value="InterPro"/>
</dbReference>
<dbReference type="Proteomes" id="UP001163046">
    <property type="component" value="Unassembled WGS sequence"/>
</dbReference>
<evidence type="ECO:0000256" key="7">
    <source>
        <dbReference type="ARBA" id="ARBA00023212"/>
    </source>
</evidence>
<protein>
    <recommendedName>
        <fullName evidence="3">Centrosomal protein of 70 kDa</fullName>
    </recommendedName>
</protein>
<dbReference type="GO" id="GO:0005813">
    <property type="term" value="C:centrosome"/>
    <property type="evidence" value="ECO:0007669"/>
    <property type="project" value="UniProtKB-SubCell"/>
</dbReference>
<keyword evidence="12" id="KW-1185">Reference proteome</keyword>
<evidence type="ECO:0000256" key="4">
    <source>
        <dbReference type="ARBA" id="ARBA00022490"/>
    </source>
</evidence>
<comment type="function">
    <text evidence="8">Plays a role in the organization of both preexisting and nascent microtubules in interphase cells. During mitosis, required for the organization and orientation of the mitotic spindle.</text>
</comment>
<sequence length="505" mass="57652">MATEEKRREKQSKVARHFWKLSPHKQNVVDQKVLDVIENYESQVSEMQQELDHLRRKMELSHNSSHVGSYGGIESGPTAGSEGMSQFADSSGVAVPTDPLKGAGGKWIKDGKAVALRKNNQIMEDQTLEWSTEKQLKDSKKLIKLLESENTHLKLELESRPNCDEWKKARKYNKQLEKLLAQNNLSPPNKKHREKRSRLRDDPAPIPRRHATHVEGIDFLPIDVCRQHLKEVCVGLKLDDLGDIPDKINTINMTTESLPAMEKLIRDIMDMICSKDGPKLSAEVLSQSAVSHKFHCEKAWQNIVPTLGLWLTELSGLRELQASINQLSFHLTPWKPEAMVEQEDHRPLTVQRLKEAVEALCHDNRTSPNEMQAREEPSLNQLMSIVAHFQKLFDVNSIGGVFPRMNEVYMRLGETYNAMNNMREFLCLEPTCKASDVVNAVAKLSKAKHLLMVEDLPGIIKRLDQYDEFFPAFQSIVSELKRLLRVQEMDEIITAVTALVKFPLY</sequence>
<feature type="coiled-coil region" evidence="9">
    <location>
        <begin position="37"/>
        <end position="64"/>
    </location>
</feature>
<keyword evidence="5" id="KW-0802">TPR repeat</keyword>
<proteinExistence type="predicted"/>
<dbReference type="GO" id="GO:0070507">
    <property type="term" value="P:regulation of microtubule cytoskeleton organization"/>
    <property type="evidence" value="ECO:0007669"/>
    <property type="project" value="InterPro"/>
</dbReference>
<feature type="compositionally biased region" description="Basic residues" evidence="10">
    <location>
        <begin position="189"/>
        <end position="198"/>
    </location>
</feature>
<dbReference type="OrthoDB" id="2020926at2759"/>
<dbReference type="EMBL" id="MU826350">
    <property type="protein sequence ID" value="KAJ7381314.1"/>
    <property type="molecule type" value="Genomic_DNA"/>
</dbReference>
<evidence type="ECO:0000313" key="12">
    <source>
        <dbReference type="Proteomes" id="UP001163046"/>
    </source>
</evidence>
<evidence type="ECO:0000256" key="10">
    <source>
        <dbReference type="SAM" id="MobiDB-lite"/>
    </source>
</evidence>
<dbReference type="PANTHER" id="PTHR14594:SF1">
    <property type="entry name" value="CENTROSOMAL PROTEIN OF 70 KDA"/>
    <property type="match status" value="1"/>
</dbReference>
<name>A0A9X0D1E1_9CNID</name>
<evidence type="ECO:0000256" key="9">
    <source>
        <dbReference type="SAM" id="Coils"/>
    </source>
</evidence>
<evidence type="ECO:0000256" key="2">
    <source>
        <dbReference type="ARBA" id="ARBA00011832"/>
    </source>
</evidence>
<feature type="region of interest" description="Disordered" evidence="10">
    <location>
        <begin position="180"/>
        <end position="208"/>
    </location>
</feature>
<evidence type="ECO:0000256" key="5">
    <source>
        <dbReference type="ARBA" id="ARBA00022803"/>
    </source>
</evidence>
<gene>
    <name evidence="11" type="primary">CEP70</name>
    <name evidence="11" type="ORF">OS493_001435</name>
</gene>
<organism evidence="11 12">
    <name type="scientific">Desmophyllum pertusum</name>
    <dbReference type="NCBI Taxonomy" id="174260"/>
    <lineage>
        <taxon>Eukaryota</taxon>
        <taxon>Metazoa</taxon>
        <taxon>Cnidaria</taxon>
        <taxon>Anthozoa</taxon>
        <taxon>Hexacorallia</taxon>
        <taxon>Scleractinia</taxon>
        <taxon>Caryophylliina</taxon>
        <taxon>Caryophylliidae</taxon>
        <taxon>Desmophyllum</taxon>
    </lineage>
</organism>
<reference evidence="11" key="1">
    <citation type="submission" date="2023-01" db="EMBL/GenBank/DDBJ databases">
        <title>Genome assembly of the deep-sea coral Lophelia pertusa.</title>
        <authorList>
            <person name="Herrera S."/>
            <person name="Cordes E."/>
        </authorList>
    </citation>
    <scope>NUCLEOTIDE SEQUENCE</scope>
    <source>
        <strain evidence="11">USNM1676648</strain>
        <tissue evidence="11">Polyp</tissue>
    </source>
</reference>
<dbReference type="PANTHER" id="PTHR14594">
    <property type="entry name" value="CENTROSOMAL PROTEIN OF 70 KDA"/>
    <property type="match status" value="1"/>
</dbReference>
<accession>A0A9X0D1E1</accession>
<keyword evidence="6 9" id="KW-0175">Coiled coil</keyword>
<evidence type="ECO:0000256" key="3">
    <source>
        <dbReference type="ARBA" id="ARBA00018408"/>
    </source>
</evidence>
<evidence type="ECO:0000313" key="11">
    <source>
        <dbReference type="EMBL" id="KAJ7381314.1"/>
    </source>
</evidence>
<dbReference type="InterPro" id="IPR037692">
    <property type="entry name" value="CEP70"/>
</dbReference>
<evidence type="ECO:0000256" key="8">
    <source>
        <dbReference type="ARBA" id="ARBA00025273"/>
    </source>
</evidence>
<dbReference type="GO" id="GO:0043015">
    <property type="term" value="F:gamma-tubulin binding"/>
    <property type="evidence" value="ECO:0007669"/>
    <property type="project" value="InterPro"/>
</dbReference>